<dbReference type="AlphaFoldDB" id="A0A261F633"/>
<comment type="caution">
    <text evidence="7">The sequence shown here is derived from an EMBL/GenBank/DDBJ whole genome shotgun (WGS) entry which is preliminary data.</text>
</comment>
<evidence type="ECO:0000256" key="3">
    <source>
        <dbReference type="ARBA" id="ARBA00022578"/>
    </source>
</evidence>
<evidence type="ECO:0000256" key="5">
    <source>
        <dbReference type="ARBA" id="ARBA00023172"/>
    </source>
</evidence>
<evidence type="ECO:0000313" key="7">
    <source>
        <dbReference type="EMBL" id="OZG54535.1"/>
    </source>
</evidence>
<dbReference type="GO" id="GO:0003677">
    <property type="term" value="F:DNA binding"/>
    <property type="evidence" value="ECO:0007669"/>
    <property type="project" value="UniProtKB-KW"/>
</dbReference>
<keyword evidence="8" id="KW-1185">Reference proteome</keyword>
<proteinExistence type="inferred from homology"/>
<dbReference type="NCBIfam" id="NF033544">
    <property type="entry name" value="transpos_IS1249"/>
    <property type="match status" value="1"/>
</dbReference>
<dbReference type="Proteomes" id="UP000243657">
    <property type="component" value="Unassembled WGS sequence"/>
</dbReference>
<evidence type="ECO:0000256" key="6">
    <source>
        <dbReference type="SAM" id="MobiDB-lite"/>
    </source>
</evidence>
<evidence type="ECO:0000313" key="8">
    <source>
        <dbReference type="Proteomes" id="UP000243657"/>
    </source>
</evidence>
<keyword evidence="3" id="KW-0815">Transposition</keyword>
<evidence type="ECO:0000256" key="4">
    <source>
        <dbReference type="ARBA" id="ARBA00023125"/>
    </source>
</evidence>
<dbReference type="Pfam" id="PF00872">
    <property type="entry name" value="Transposase_mut"/>
    <property type="match status" value="1"/>
</dbReference>
<feature type="compositionally biased region" description="Polar residues" evidence="6">
    <location>
        <begin position="272"/>
        <end position="289"/>
    </location>
</feature>
<evidence type="ECO:0000256" key="1">
    <source>
        <dbReference type="ARBA" id="ARBA00002190"/>
    </source>
</evidence>
<protein>
    <submittedName>
        <fullName evidence="7">Transposase, Mutator family</fullName>
    </submittedName>
</protein>
<dbReference type="InterPro" id="IPR001207">
    <property type="entry name" value="Transposase_mutator"/>
</dbReference>
<comment type="similarity">
    <text evidence="2">Belongs to the transposase mutator family.</text>
</comment>
<keyword evidence="5" id="KW-0233">DNA recombination</keyword>
<reference evidence="7 8" key="1">
    <citation type="journal article" date="2017" name="BMC Genomics">
        <title>Comparative genomic and phylogenomic analyses of the Bifidobacteriaceae family.</title>
        <authorList>
            <person name="Lugli G.A."/>
            <person name="Milani C."/>
            <person name="Turroni F."/>
            <person name="Duranti S."/>
            <person name="Mancabelli L."/>
            <person name="Mangifesta M."/>
            <person name="Ferrario C."/>
            <person name="Modesto M."/>
            <person name="Mattarelli P."/>
            <person name="Jiri K."/>
            <person name="van Sinderen D."/>
            <person name="Ventura M."/>
        </authorList>
    </citation>
    <scope>NUCLEOTIDE SEQUENCE [LARGE SCALE GENOMIC DNA]</scope>
    <source>
        <strain evidence="7 8">DSM 24762</strain>
    </source>
</reference>
<accession>A0A261F633</accession>
<evidence type="ECO:0000256" key="2">
    <source>
        <dbReference type="ARBA" id="ARBA00010961"/>
    </source>
</evidence>
<dbReference type="GO" id="GO:0006313">
    <property type="term" value="P:DNA transposition"/>
    <property type="evidence" value="ECO:0007669"/>
    <property type="project" value="InterPro"/>
</dbReference>
<dbReference type="EMBL" id="MWWT01000005">
    <property type="protein sequence ID" value="OZG54535.1"/>
    <property type="molecule type" value="Genomic_DNA"/>
</dbReference>
<sequence>MIDGTYLKTGKCLLIAIDGDTSKVLAWQWANKETKTAYTTLLSRFVFPPEVLVCDGNRALENTYTRLWPHTNIQRCLVHVLRDCRRDLTSAPKSMAGRALWKLAKDLFEVQTYDDVADWVARLHAWYQYYKHLLNEKTFAKNCPTDPHAAKHTWWWTHPHLRRCYTRLETLYQEGKLFTYVDYAEIDTPIDRTTNRIEGGVNQQIKLLLTNHRGMPPEHQRRACDWLCYMKTPDPDPYHILNDSQKTPPHPTSERGEQNHGEQLGPGWGTGIQWNDFHTPTPYPNTTDN</sequence>
<comment type="function">
    <text evidence="1">Required for the transposition of the insertion element.</text>
</comment>
<name>A0A261F633_9BIFI</name>
<feature type="region of interest" description="Disordered" evidence="6">
    <location>
        <begin position="238"/>
        <end position="289"/>
    </location>
</feature>
<organism evidence="7 8">
    <name type="scientific">Alloscardovia macacae</name>
    <dbReference type="NCBI Taxonomy" id="1160091"/>
    <lineage>
        <taxon>Bacteria</taxon>
        <taxon>Bacillati</taxon>
        <taxon>Actinomycetota</taxon>
        <taxon>Actinomycetes</taxon>
        <taxon>Bifidobacteriales</taxon>
        <taxon>Bifidobacteriaceae</taxon>
        <taxon>Alloscardovia</taxon>
    </lineage>
</organism>
<dbReference type="InterPro" id="IPR048004">
    <property type="entry name" value="IS1249_transpos"/>
</dbReference>
<keyword evidence="4" id="KW-0238">DNA-binding</keyword>
<dbReference type="GO" id="GO:0004803">
    <property type="term" value="F:transposase activity"/>
    <property type="evidence" value="ECO:0007669"/>
    <property type="project" value="InterPro"/>
</dbReference>
<gene>
    <name evidence="7" type="ORF">ALMA_0996</name>
</gene>